<dbReference type="RefSeq" id="XP_019641708.1">
    <property type="nucleotide sequence ID" value="XM_019786149.1"/>
</dbReference>
<feature type="region of interest" description="Disordered" evidence="1">
    <location>
        <begin position="170"/>
        <end position="210"/>
    </location>
</feature>
<dbReference type="PANTHER" id="PTHR15208">
    <property type="entry name" value="RECEPTOR-BINDING CANCER ANTIGEN EXPRESSED ON SISO CELLS CANCER ASSOCIATED SURFACE ANTIGEN RCAS1 ESTROGEN RECEPTOR-BINDING FRAGMENT- ASSOCIATED GENE 9 PROTEIN"/>
    <property type="match status" value="1"/>
</dbReference>
<sequence>MRIIQLKLWRLCSCFTVIFNFFKRLLWRSRGRRNSDTPLPSHNSGTVPVQTPAASGNEPELTSWADWGDGPTSVEVVPSNAQEDDTDQPEPDYFQDMAPQIKRQTKIMVKKKVHSEPMEDLGSLSSRLSASTDAGLLPVSSELETWTDDGNAWEEDGDSMLAWEAEAAIREQRQAERERRQANQQRRKQEMEAQRVARQQQHRLAVKLTS</sequence>
<gene>
    <name evidence="3" type="primary">LOC109483149</name>
</gene>
<reference evidence="3" key="1">
    <citation type="submission" date="2025-08" db="UniProtKB">
        <authorList>
            <consortium name="RefSeq"/>
        </authorList>
    </citation>
    <scope>IDENTIFICATION</scope>
    <source>
        <tissue evidence="3">Gonad</tissue>
    </source>
</reference>
<feature type="compositionally biased region" description="Polar residues" evidence="1">
    <location>
        <begin position="36"/>
        <end position="54"/>
    </location>
</feature>
<feature type="compositionally biased region" description="Basic and acidic residues" evidence="1">
    <location>
        <begin position="170"/>
        <end position="195"/>
    </location>
</feature>
<feature type="compositionally biased region" description="Basic residues" evidence="1">
    <location>
        <begin position="200"/>
        <end position="210"/>
    </location>
</feature>
<feature type="region of interest" description="Disordered" evidence="1">
    <location>
        <begin position="34"/>
        <end position="92"/>
    </location>
</feature>
<protein>
    <submittedName>
        <fullName evidence="3">Receptor-binding cancer antigen expressed on SiSo cells-like</fullName>
    </submittedName>
</protein>
<dbReference type="KEGG" id="bbel:109483149"/>
<evidence type="ECO:0000313" key="2">
    <source>
        <dbReference type="Proteomes" id="UP000515135"/>
    </source>
</evidence>
<organism evidence="2 3">
    <name type="scientific">Branchiostoma belcheri</name>
    <name type="common">Amphioxus</name>
    <dbReference type="NCBI Taxonomy" id="7741"/>
    <lineage>
        <taxon>Eukaryota</taxon>
        <taxon>Metazoa</taxon>
        <taxon>Chordata</taxon>
        <taxon>Cephalochordata</taxon>
        <taxon>Leptocardii</taxon>
        <taxon>Amphioxiformes</taxon>
        <taxon>Branchiostomatidae</taxon>
        <taxon>Branchiostoma</taxon>
    </lineage>
</organism>
<dbReference type="PIRSF" id="PIRSF034247">
    <property type="entry name" value="RCAS1"/>
    <property type="match status" value="1"/>
</dbReference>
<evidence type="ECO:0000313" key="3">
    <source>
        <dbReference type="RefSeq" id="XP_019641708.1"/>
    </source>
</evidence>
<dbReference type="Proteomes" id="UP000515135">
    <property type="component" value="Unplaced"/>
</dbReference>
<accession>A0A6P4ZXV7</accession>
<proteinExistence type="predicted"/>
<name>A0A6P4ZXV7_BRABE</name>
<evidence type="ECO:0000256" key="1">
    <source>
        <dbReference type="SAM" id="MobiDB-lite"/>
    </source>
</evidence>
<keyword evidence="2" id="KW-1185">Reference proteome</keyword>
<dbReference type="GeneID" id="109483149"/>
<dbReference type="AlphaFoldDB" id="A0A6P4ZXV7"/>
<dbReference type="InterPro" id="IPR017025">
    <property type="entry name" value="Cancer-assoc_antigen_RCAS1"/>
</dbReference>
<dbReference type="PANTHER" id="PTHR15208:SF2">
    <property type="entry name" value="RECEPTOR-BINDING CANCER ANTIGEN EXPRESSED ON SISO CELLS"/>
    <property type="match status" value="1"/>
</dbReference>
<dbReference type="OrthoDB" id="10017216at2759"/>
<dbReference type="GO" id="GO:0030141">
    <property type="term" value="C:secretory granule"/>
    <property type="evidence" value="ECO:0007669"/>
    <property type="project" value="TreeGrafter"/>
</dbReference>